<organism evidence="1 2">
    <name type="scientific">Streptomyces violascens</name>
    <dbReference type="NCBI Taxonomy" id="67381"/>
    <lineage>
        <taxon>Bacteria</taxon>
        <taxon>Bacillati</taxon>
        <taxon>Actinomycetota</taxon>
        <taxon>Actinomycetes</taxon>
        <taxon>Kitasatosporales</taxon>
        <taxon>Streptomycetaceae</taxon>
        <taxon>Streptomyces</taxon>
    </lineage>
</organism>
<accession>A0ABQ3QKL0</accession>
<sequence>MSTSEGAVQVAPSYGECQLPPVAAQLESVVTFTPSRSRTTSRVSQVPDWVIQCGSLARLQPVSEPSAGVTAPGFLRLGAR</sequence>
<gene>
    <name evidence="1" type="ORF">Sviol_22100</name>
</gene>
<evidence type="ECO:0000313" key="2">
    <source>
        <dbReference type="Proteomes" id="UP001050808"/>
    </source>
</evidence>
<comment type="caution">
    <text evidence="1">The sequence shown here is derived from an EMBL/GenBank/DDBJ whole genome shotgun (WGS) entry which is preliminary data.</text>
</comment>
<evidence type="ECO:0000313" key="1">
    <source>
        <dbReference type="EMBL" id="GHI37802.1"/>
    </source>
</evidence>
<dbReference type="EMBL" id="BNDY01000002">
    <property type="protein sequence ID" value="GHI37802.1"/>
    <property type="molecule type" value="Genomic_DNA"/>
</dbReference>
<protein>
    <submittedName>
        <fullName evidence="1">Uncharacterized protein</fullName>
    </submittedName>
</protein>
<name>A0ABQ3QKL0_9ACTN</name>
<keyword evidence="2" id="KW-1185">Reference proteome</keyword>
<reference evidence="1" key="1">
    <citation type="submission" date="2024-05" db="EMBL/GenBank/DDBJ databases">
        <title>Whole genome shotgun sequence of Streptomyces violascens NBRC 12920.</title>
        <authorList>
            <person name="Komaki H."/>
            <person name="Tamura T."/>
        </authorList>
    </citation>
    <scope>NUCLEOTIDE SEQUENCE</scope>
    <source>
        <strain evidence="1">NBRC 12920</strain>
    </source>
</reference>
<proteinExistence type="predicted"/>
<dbReference type="Proteomes" id="UP001050808">
    <property type="component" value="Unassembled WGS sequence"/>
</dbReference>